<dbReference type="AlphaFoldDB" id="A0A9P6JLW0"/>
<name>A0A9P6JLW0_9AGAR</name>
<evidence type="ECO:0000313" key="1">
    <source>
        <dbReference type="EMBL" id="KAF9525556.1"/>
    </source>
</evidence>
<keyword evidence="2" id="KW-1185">Reference proteome</keyword>
<evidence type="ECO:0000313" key="2">
    <source>
        <dbReference type="Proteomes" id="UP000807306"/>
    </source>
</evidence>
<accession>A0A9P6JLW0</accession>
<protein>
    <submittedName>
        <fullName evidence="1">Uncharacterized protein</fullName>
    </submittedName>
</protein>
<comment type="caution">
    <text evidence="1">The sequence shown here is derived from an EMBL/GenBank/DDBJ whole genome shotgun (WGS) entry which is preliminary data.</text>
</comment>
<dbReference type="EMBL" id="MU157882">
    <property type="protein sequence ID" value="KAF9525556.1"/>
    <property type="molecule type" value="Genomic_DNA"/>
</dbReference>
<gene>
    <name evidence="1" type="ORF">CPB83DRAFT_859209</name>
</gene>
<reference evidence="1" key="1">
    <citation type="submission" date="2020-11" db="EMBL/GenBank/DDBJ databases">
        <authorList>
            <consortium name="DOE Joint Genome Institute"/>
            <person name="Ahrendt S."/>
            <person name="Riley R."/>
            <person name="Andreopoulos W."/>
            <person name="Labutti K."/>
            <person name="Pangilinan J."/>
            <person name="Ruiz-Duenas F.J."/>
            <person name="Barrasa J.M."/>
            <person name="Sanchez-Garcia M."/>
            <person name="Camarero S."/>
            <person name="Miyauchi S."/>
            <person name="Serrano A."/>
            <person name="Linde D."/>
            <person name="Babiker R."/>
            <person name="Drula E."/>
            <person name="Ayuso-Fernandez I."/>
            <person name="Pacheco R."/>
            <person name="Padilla G."/>
            <person name="Ferreira P."/>
            <person name="Barriuso J."/>
            <person name="Kellner H."/>
            <person name="Castanera R."/>
            <person name="Alfaro M."/>
            <person name="Ramirez L."/>
            <person name="Pisabarro A.G."/>
            <person name="Kuo A."/>
            <person name="Tritt A."/>
            <person name="Lipzen A."/>
            <person name="He G."/>
            <person name="Yan M."/>
            <person name="Ng V."/>
            <person name="Cullen D."/>
            <person name="Martin F."/>
            <person name="Rosso M.-N."/>
            <person name="Henrissat B."/>
            <person name="Hibbett D."/>
            <person name="Martinez A.T."/>
            <person name="Grigoriev I.V."/>
        </authorList>
    </citation>
    <scope>NUCLEOTIDE SEQUENCE</scope>
    <source>
        <strain evidence="1">CBS 506.95</strain>
    </source>
</reference>
<organism evidence="1 2">
    <name type="scientific">Crepidotus variabilis</name>
    <dbReference type="NCBI Taxonomy" id="179855"/>
    <lineage>
        <taxon>Eukaryota</taxon>
        <taxon>Fungi</taxon>
        <taxon>Dikarya</taxon>
        <taxon>Basidiomycota</taxon>
        <taxon>Agaricomycotina</taxon>
        <taxon>Agaricomycetes</taxon>
        <taxon>Agaricomycetidae</taxon>
        <taxon>Agaricales</taxon>
        <taxon>Agaricineae</taxon>
        <taxon>Crepidotaceae</taxon>
        <taxon>Crepidotus</taxon>
    </lineage>
</organism>
<dbReference type="Proteomes" id="UP000807306">
    <property type="component" value="Unassembled WGS sequence"/>
</dbReference>
<sequence length="104" mass="11566">MIPESNSIKLLLIRHYSTWHGDSRYLLRVGYVSTRKASSIIPSNCNKHYLHTSFHDPIHRPIHNLSACPTSIGLCLLTSGGLYVIANFSCPDPAQSPNFSGMLQ</sequence>
<proteinExistence type="predicted"/>